<organism evidence="2 3">
    <name type="scientific">Candidatus Pseudobacter hemicellulosilyticus</name>
    <dbReference type="NCBI Taxonomy" id="3121375"/>
    <lineage>
        <taxon>Bacteria</taxon>
        <taxon>Pseudomonadati</taxon>
        <taxon>Bacteroidota</taxon>
        <taxon>Chitinophagia</taxon>
        <taxon>Chitinophagales</taxon>
        <taxon>Chitinophagaceae</taxon>
        <taxon>Pseudobacter</taxon>
    </lineage>
</organism>
<proteinExistence type="predicted"/>
<evidence type="ECO:0000313" key="2">
    <source>
        <dbReference type="EMBL" id="WEK34573.1"/>
    </source>
</evidence>
<evidence type="ECO:0000313" key="3">
    <source>
        <dbReference type="Proteomes" id="UP001220610"/>
    </source>
</evidence>
<dbReference type="EMBL" id="CP119311">
    <property type="protein sequence ID" value="WEK34573.1"/>
    <property type="molecule type" value="Genomic_DNA"/>
</dbReference>
<evidence type="ECO:0000256" key="1">
    <source>
        <dbReference type="SAM" id="SignalP"/>
    </source>
</evidence>
<reference evidence="2" key="1">
    <citation type="submission" date="2023-03" db="EMBL/GenBank/DDBJ databases">
        <title>Andean soil-derived lignocellulolytic bacterial consortium as a source of novel taxa and putative plastic-active enzymes.</title>
        <authorList>
            <person name="Diaz-Garcia L."/>
            <person name="Chuvochina M."/>
            <person name="Feuerriegel G."/>
            <person name="Bunk B."/>
            <person name="Sproer C."/>
            <person name="Streit W.R."/>
            <person name="Rodriguez L.M."/>
            <person name="Overmann J."/>
            <person name="Jimenez D.J."/>
        </authorList>
    </citation>
    <scope>NUCLEOTIDE SEQUENCE</scope>
    <source>
        <strain evidence="2">MAG 7</strain>
    </source>
</reference>
<accession>A0AAJ5WRW9</accession>
<keyword evidence="1" id="KW-0732">Signal</keyword>
<dbReference type="AlphaFoldDB" id="A0AAJ5WRW9"/>
<feature type="signal peptide" evidence="1">
    <location>
        <begin position="1"/>
        <end position="21"/>
    </location>
</feature>
<gene>
    <name evidence="2" type="ORF">P0Y53_18965</name>
</gene>
<feature type="chain" id="PRO_5042570210" evidence="1">
    <location>
        <begin position="22"/>
        <end position="439"/>
    </location>
</feature>
<sequence length="439" mass="47260">MKKAYYLLLAVTAMTTQSLRAQVVYPIKADSIMVTNGDCDAELILENGTRGIPGVLYNKGNGRTEFRKFQKLSNSSFVLGGDTITIDPKGPTNALYDTLLLYNTRYIKHTGNDFGDTMVIGTLDNHSLQFKNYVPRMYIWEDGNVTVGYNFGNNGSKLFNDRTSVINGKLNGDTITGRQSVMVGGNMTPRFATSANNAAIGRTIGADSPGGFIYRWNNPSGSQNTDIGWANGGNGNRFRIGRYADSSNPTFHPTITYWPADAISINEDNPAALNSRLFYINGSLGANKDSLPAMTSLPTWQFLIQDSGTNRINRTSTLPADHSMADYAGKRSLTTANATTSTLVSYTPSDSQAGLFECRIIGQTSTGSAVAVFRKLVRFNKQGGVVSLGSIHSPHPDDIESALSGCSVNITSSGGNILAQVIGISGSVQWKATYNAVVN</sequence>
<dbReference type="Proteomes" id="UP001220610">
    <property type="component" value="Chromosome"/>
</dbReference>
<protein>
    <submittedName>
        <fullName evidence="2">Uncharacterized protein</fullName>
    </submittedName>
</protein>
<name>A0AAJ5WRW9_9BACT</name>